<evidence type="ECO:0000313" key="2">
    <source>
        <dbReference type="EMBL" id="KAF7514201.1"/>
    </source>
</evidence>
<dbReference type="Pfam" id="PF24564">
    <property type="entry name" value="DUF7605"/>
    <property type="match status" value="1"/>
</dbReference>
<gene>
    <name evidence="2" type="ORF">GJ744_004526</name>
</gene>
<evidence type="ECO:0000313" key="3">
    <source>
        <dbReference type="Proteomes" id="UP000606974"/>
    </source>
</evidence>
<name>A0A8H7AW16_9EURO</name>
<proteinExistence type="predicted"/>
<reference evidence="2" key="1">
    <citation type="submission" date="2020-02" db="EMBL/GenBank/DDBJ databases">
        <authorList>
            <person name="Palmer J.M."/>
        </authorList>
    </citation>
    <scope>NUCLEOTIDE SEQUENCE</scope>
    <source>
        <strain evidence="2">EPUS1.4</strain>
        <tissue evidence="2">Thallus</tissue>
    </source>
</reference>
<organism evidence="2 3">
    <name type="scientific">Endocarpon pusillum</name>
    <dbReference type="NCBI Taxonomy" id="364733"/>
    <lineage>
        <taxon>Eukaryota</taxon>
        <taxon>Fungi</taxon>
        <taxon>Dikarya</taxon>
        <taxon>Ascomycota</taxon>
        <taxon>Pezizomycotina</taxon>
        <taxon>Eurotiomycetes</taxon>
        <taxon>Chaetothyriomycetidae</taxon>
        <taxon>Verrucariales</taxon>
        <taxon>Verrucariaceae</taxon>
        <taxon>Endocarpon</taxon>
    </lineage>
</organism>
<evidence type="ECO:0000259" key="1">
    <source>
        <dbReference type="Pfam" id="PF24564"/>
    </source>
</evidence>
<dbReference type="InterPro" id="IPR056024">
    <property type="entry name" value="DUF7605"/>
</dbReference>
<keyword evidence="3" id="KW-1185">Reference proteome</keyword>
<comment type="caution">
    <text evidence="2">The sequence shown here is derived from an EMBL/GenBank/DDBJ whole genome shotgun (WGS) entry which is preliminary data.</text>
</comment>
<feature type="domain" description="DUF7605" evidence="1">
    <location>
        <begin position="85"/>
        <end position="256"/>
    </location>
</feature>
<dbReference type="OrthoDB" id="3598281at2759"/>
<dbReference type="EMBL" id="JAACFV010000002">
    <property type="protein sequence ID" value="KAF7514201.1"/>
    <property type="molecule type" value="Genomic_DNA"/>
</dbReference>
<accession>A0A8H7AW16</accession>
<sequence>MFCYEIPARAQFKAAHHYIWTELPSLISSIKLWIEAARSPVKQNLAKMVSAESLFSDLHKIETAWREVIEKAFAGVLSNYDGKKQEIIKGAIATCECWGKMHHSSHRAFIRKNGTHQTMTVGKRNWNRELNEHANIVLAHDWMSLDEQVATGIQCYMKLAKKSMDKIIASAIDTMAPHEFVDKMRGHQTKWHFELDIRFGEFERNLGATKRNATSGDEASYVATWMRNVYRECAQDHGDGVTARNRKRILEHVTDGLFDKLFRRIKTNLDQLALQHLNSIATIRWGIYDAIDADISVMTAPDTAVFEERPEFGQKVVKMLSATKIWLELLQDAAGRPLASAYQRGYIQDV</sequence>
<dbReference type="AlphaFoldDB" id="A0A8H7AW16"/>
<dbReference type="Proteomes" id="UP000606974">
    <property type="component" value="Unassembled WGS sequence"/>
</dbReference>
<protein>
    <recommendedName>
        <fullName evidence="1">DUF7605 domain-containing protein</fullName>
    </recommendedName>
</protein>